<protein>
    <recommendedName>
        <fullName evidence="11">C2H2-type domain-containing protein</fullName>
    </recommendedName>
</protein>
<dbReference type="Gene3D" id="3.30.160.60">
    <property type="entry name" value="Classic Zinc Finger"/>
    <property type="match status" value="2"/>
</dbReference>
<evidence type="ECO:0000313" key="12">
    <source>
        <dbReference type="EMBL" id="KIM76975.1"/>
    </source>
</evidence>
<keyword evidence="4 9" id="KW-0863">Zinc-finger</keyword>
<dbReference type="GO" id="GO:0005654">
    <property type="term" value="C:nucleoplasm"/>
    <property type="evidence" value="ECO:0007669"/>
    <property type="project" value="TreeGrafter"/>
</dbReference>
<keyword evidence="5" id="KW-0862">Zinc</keyword>
<feature type="compositionally biased region" description="Polar residues" evidence="10">
    <location>
        <begin position="112"/>
        <end position="124"/>
    </location>
</feature>
<dbReference type="SUPFAM" id="SSF57667">
    <property type="entry name" value="beta-beta-alpha zinc fingers"/>
    <property type="match status" value="1"/>
</dbReference>
<evidence type="ECO:0000256" key="2">
    <source>
        <dbReference type="ARBA" id="ARBA00022723"/>
    </source>
</evidence>
<dbReference type="PANTHER" id="PTHR24399">
    <property type="entry name" value="ZINC FINGER AND BTB DOMAIN-CONTAINING"/>
    <property type="match status" value="1"/>
</dbReference>
<feature type="compositionally biased region" description="Polar residues" evidence="10">
    <location>
        <begin position="56"/>
        <end position="72"/>
    </location>
</feature>
<dbReference type="PANTHER" id="PTHR24399:SF23">
    <property type="entry name" value="C2H2-TYPE DOMAIN-CONTAINING PROTEIN"/>
    <property type="match status" value="1"/>
</dbReference>
<keyword evidence="7" id="KW-0804">Transcription</keyword>
<evidence type="ECO:0000256" key="9">
    <source>
        <dbReference type="PROSITE-ProRule" id="PRU00042"/>
    </source>
</evidence>
<feature type="compositionally biased region" description="Pro residues" evidence="10">
    <location>
        <begin position="125"/>
        <end position="144"/>
    </location>
</feature>
<sequence>MASMVSLPSIQEGFPDIDFREPPLPGSYPIIRLPPREELVPTILPSYTSRAHLRQSYASASPYRQSPYSTPYSPREDQDPRGHGPGDLLRNDQAYSPTRLYPHSTPRGARPGSSSHPAPTSSFIQPPPVPMHRNEVPPPAPPPENIKASRTRQKQSFTETHSFDVLRSEPGTVSLEHIASSKTLQNRSSNATKSISPAGVANGSAPAFRVALPASSSSERTEKSVAREEATDATSDRHFAPSGVKTQSSVYLPAESPSIVSFSMSDGSNVSKLTVDDSGSYFQEASGGGIFRVDGRGKKHQCPQCPKRFNRPSSLRIHVNTHTGARPFQCPYPNCGREFNVNSNMRRHYRNHSLAAAADVHPPRHNSGRRPRGYQRQHPGRFSRTVFHSSPGTSIHLLQSAPSAASMTDDDSDMDEDLNNGEGSGLDDENEFDDTIEEDDDEDMSTVASPIHHKSVTWSPSPPPPDHGRTRLVNQDSESRVIAPPCSSPPRHLYPSSSRTYMPSSPAYIQACRDSRVSTTLRPAFR</sequence>
<feature type="compositionally biased region" description="Polar residues" evidence="10">
    <location>
        <begin position="180"/>
        <end position="195"/>
    </location>
</feature>
<feature type="compositionally biased region" description="Basic residues" evidence="10">
    <location>
        <begin position="363"/>
        <end position="381"/>
    </location>
</feature>
<dbReference type="OrthoDB" id="6077919at2759"/>
<proteinExistence type="predicted"/>
<dbReference type="InterPro" id="IPR013087">
    <property type="entry name" value="Znf_C2H2_type"/>
</dbReference>
<dbReference type="PROSITE" id="PS50157">
    <property type="entry name" value="ZINC_FINGER_C2H2_2"/>
    <property type="match status" value="2"/>
</dbReference>
<keyword evidence="8" id="KW-0539">Nucleus</keyword>
<dbReference type="EMBL" id="KN833029">
    <property type="protein sequence ID" value="KIM76975.1"/>
    <property type="molecule type" value="Genomic_DNA"/>
</dbReference>
<dbReference type="AlphaFoldDB" id="A0A0C3EWS7"/>
<feature type="compositionally biased region" description="Basic and acidic residues" evidence="10">
    <location>
        <begin position="74"/>
        <end position="84"/>
    </location>
</feature>
<dbReference type="PROSITE" id="PS00028">
    <property type="entry name" value="ZINC_FINGER_C2H2_1"/>
    <property type="match status" value="2"/>
</dbReference>
<reference evidence="12 13" key="1">
    <citation type="submission" date="2014-04" db="EMBL/GenBank/DDBJ databases">
        <authorList>
            <consortium name="DOE Joint Genome Institute"/>
            <person name="Kuo A."/>
            <person name="Tarkka M."/>
            <person name="Buscot F."/>
            <person name="Kohler A."/>
            <person name="Nagy L.G."/>
            <person name="Floudas D."/>
            <person name="Copeland A."/>
            <person name="Barry K.W."/>
            <person name="Cichocki N."/>
            <person name="Veneault-Fourrey C."/>
            <person name="LaButti K."/>
            <person name="Lindquist E.A."/>
            <person name="Lipzen A."/>
            <person name="Lundell T."/>
            <person name="Morin E."/>
            <person name="Murat C."/>
            <person name="Sun H."/>
            <person name="Tunlid A."/>
            <person name="Henrissat B."/>
            <person name="Grigoriev I.V."/>
            <person name="Hibbett D.S."/>
            <person name="Martin F."/>
            <person name="Nordberg H.P."/>
            <person name="Cantor M.N."/>
            <person name="Hua S.X."/>
        </authorList>
    </citation>
    <scope>NUCLEOTIDE SEQUENCE [LARGE SCALE GENOMIC DNA]</scope>
    <source>
        <strain evidence="12 13">F 1598</strain>
    </source>
</reference>
<feature type="compositionally biased region" description="Polar residues" evidence="10">
    <location>
        <begin position="386"/>
        <end position="397"/>
    </location>
</feature>
<dbReference type="FunFam" id="3.30.160.60:FF:000100">
    <property type="entry name" value="Zinc finger 45-like"/>
    <property type="match status" value="1"/>
</dbReference>
<feature type="region of interest" description="Disordered" evidence="10">
    <location>
        <begin position="55"/>
        <end position="241"/>
    </location>
</feature>
<evidence type="ECO:0000256" key="1">
    <source>
        <dbReference type="ARBA" id="ARBA00004123"/>
    </source>
</evidence>
<keyword evidence="3" id="KW-0677">Repeat</keyword>
<evidence type="ECO:0000256" key="7">
    <source>
        <dbReference type="ARBA" id="ARBA00023163"/>
    </source>
</evidence>
<feature type="domain" description="C2H2-type" evidence="11">
    <location>
        <begin position="300"/>
        <end position="327"/>
    </location>
</feature>
<dbReference type="GO" id="GO:0000978">
    <property type="term" value="F:RNA polymerase II cis-regulatory region sequence-specific DNA binding"/>
    <property type="evidence" value="ECO:0007669"/>
    <property type="project" value="TreeGrafter"/>
</dbReference>
<feature type="region of interest" description="Disordered" evidence="10">
    <location>
        <begin position="1"/>
        <end position="25"/>
    </location>
</feature>
<keyword evidence="2" id="KW-0479">Metal-binding</keyword>
<feature type="compositionally biased region" description="Basic and acidic residues" evidence="10">
    <location>
        <begin position="219"/>
        <end position="239"/>
    </location>
</feature>
<dbReference type="Proteomes" id="UP000054166">
    <property type="component" value="Unassembled WGS sequence"/>
</dbReference>
<name>A0A0C3EWS7_PILCF</name>
<dbReference type="SMART" id="SM00355">
    <property type="entry name" value="ZnF_C2H2"/>
    <property type="match status" value="2"/>
</dbReference>
<feature type="compositionally biased region" description="Acidic residues" evidence="10">
    <location>
        <begin position="408"/>
        <end position="444"/>
    </location>
</feature>
<dbReference type="GO" id="GO:0008270">
    <property type="term" value="F:zinc ion binding"/>
    <property type="evidence" value="ECO:0007669"/>
    <property type="project" value="UniProtKB-KW"/>
</dbReference>
<evidence type="ECO:0000256" key="5">
    <source>
        <dbReference type="ARBA" id="ARBA00022833"/>
    </source>
</evidence>
<accession>A0A0C3EWS7</accession>
<evidence type="ECO:0000313" key="13">
    <source>
        <dbReference type="Proteomes" id="UP000054166"/>
    </source>
</evidence>
<evidence type="ECO:0000256" key="4">
    <source>
        <dbReference type="ARBA" id="ARBA00022771"/>
    </source>
</evidence>
<evidence type="ECO:0000256" key="8">
    <source>
        <dbReference type="ARBA" id="ARBA00023242"/>
    </source>
</evidence>
<dbReference type="InParanoid" id="A0A0C3EWS7"/>
<comment type="subcellular location">
    <subcellularLocation>
        <location evidence="1">Nucleus</location>
    </subcellularLocation>
</comment>
<evidence type="ECO:0000256" key="3">
    <source>
        <dbReference type="ARBA" id="ARBA00022737"/>
    </source>
</evidence>
<organism evidence="12 13">
    <name type="scientific">Piloderma croceum (strain F 1598)</name>
    <dbReference type="NCBI Taxonomy" id="765440"/>
    <lineage>
        <taxon>Eukaryota</taxon>
        <taxon>Fungi</taxon>
        <taxon>Dikarya</taxon>
        <taxon>Basidiomycota</taxon>
        <taxon>Agaricomycotina</taxon>
        <taxon>Agaricomycetes</taxon>
        <taxon>Agaricomycetidae</taxon>
        <taxon>Atheliales</taxon>
        <taxon>Atheliaceae</taxon>
        <taxon>Piloderma</taxon>
    </lineage>
</organism>
<reference evidence="13" key="2">
    <citation type="submission" date="2015-01" db="EMBL/GenBank/DDBJ databases">
        <title>Evolutionary Origins and Diversification of the Mycorrhizal Mutualists.</title>
        <authorList>
            <consortium name="DOE Joint Genome Institute"/>
            <consortium name="Mycorrhizal Genomics Consortium"/>
            <person name="Kohler A."/>
            <person name="Kuo A."/>
            <person name="Nagy L.G."/>
            <person name="Floudas D."/>
            <person name="Copeland A."/>
            <person name="Barry K.W."/>
            <person name="Cichocki N."/>
            <person name="Veneault-Fourrey C."/>
            <person name="LaButti K."/>
            <person name="Lindquist E.A."/>
            <person name="Lipzen A."/>
            <person name="Lundell T."/>
            <person name="Morin E."/>
            <person name="Murat C."/>
            <person name="Riley R."/>
            <person name="Ohm R."/>
            <person name="Sun H."/>
            <person name="Tunlid A."/>
            <person name="Henrissat B."/>
            <person name="Grigoriev I.V."/>
            <person name="Hibbett D.S."/>
            <person name="Martin F."/>
        </authorList>
    </citation>
    <scope>NUCLEOTIDE SEQUENCE [LARGE SCALE GENOMIC DNA]</scope>
    <source>
        <strain evidence="13">F 1598</strain>
    </source>
</reference>
<dbReference type="InterPro" id="IPR036236">
    <property type="entry name" value="Znf_C2H2_sf"/>
</dbReference>
<feature type="domain" description="C2H2-type" evidence="11">
    <location>
        <begin position="328"/>
        <end position="353"/>
    </location>
</feature>
<keyword evidence="13" id="KW-1185">Reference proteome</keyword>
<gene>
    <name evidence="12" type="ORF">PILCRDRAFT_629612</name>
</gene>
<dbReference type="Pfam" id="PF00096">
    <property type="entry name" value="zf-C2H2"/>
    <property type="match status" value="2"/>
</dbReference>
<evidence type="ECO:0000259" key="11">
    <source>
        <dbReference type="PROSITE" id="PS50157"/>
    </source>
</evidence>
<dbReference type="GO" id="GO:0001227">
    <property type="term" value="F:DNA-binding transcription repressor activity, RNA polymerase II-specific"/>
    <property type="evidence" value="ECO:0007669"/>
    <property type="project" value="TreeGrafter"/>
</dbReference>
<feature type="region of interest" description="Disordered" evidence="10">
    <location>
        <begin position="355"/>
        <end position="499"/>
    </location>
</feature>
<dbReference type="STRING" id="765440.A0A0C3EWS7"/>
<dbReference type="HOGENOM" id="CLU_552138_0_0_1"/>
<evidence type="ECO:0000256" key="6">
    <source>
        <dbReference type="ARBA" id="ARBA00023015"/>
    </source>
</evidence>
<keyword evidence="6" id="KW-0805">Transcription regulation</keyword>
<evidence type="ECO:0000256" key="10">
    <source>
        <dbReference type="SAM" id="MobiDB-lite"/>
    </source>
</evidence>